<dbReference type="GO" id="GO:0008897">
    <property type="term" value="F:holo-[acyl-carrier-protein] synthase activity"/>
    <property type="evidence" value="ECO:0007669"/>
    <property type="project" value="InterPro"/>
</dbReference>
<evidence type="ECO:0000256" key="2">
    <source>
        <dbReference type="ARBA" id="ARBA00022679"/>
    </source>
</evidence>
<evidence type="ECO:0000256" key="1">
    <source>
        <dbReference type="ARBA" id="ARBA00010990"/>
    </source>
</evidence>
<dbReference type="EMBL" id="CP003600">
    <property type="protein sequence ID" value="AFY96650.1"/>
    <property type="molecule type" value="Genomic_DNA"/>
</dbReference>
<dbReference type="STRING" id="1173020.Cha6605_5795"/>
<name>K9UPA6_CHAP6</name>
<protein>
    <submittedName>
        <fullName evidence="4">Phosphopantetheinyl transferase</fullName>
    </submittedName>
</protein>
<dbReference type="OrthoDB" id="9808281at2"/>
<evidence type="ECO:0000313" key="5">
    <source>
        <dbReference type="Proteomes" id="UP000010366"/>
    </source>
</evidence>
<dbReference type="KEGG" id="cmp:Cha6605_5795"/>
<dbReference type="InterPro" id="IPR037143">
    <property type="entry name" value="4-PPantetheinyl_Trfase_dom_sf"/>
</dbReference>
<dbReference type="Pfam" id="PF01648">
    <property type="entry name" value="ACPS"/>
    <property type="match status" value="1"/>
</dbReference>
<dbReference type="AlphaFoldDB" id="K9UPA6"/>
<dbReference type="SUPFAM" id="SSF56214">
    <property type="entry name" value="4'-phosphopantetheinyl transferase"/>
    <property type="match status" value="2"/>
</dbReference>
<evidence type="ECO:0000313" key="4">
    <source>
        <dbReference type="EMBL" id="AFY96650.1"/>
    </source>
</evidence>
<accession>K9UPA6</accession>
<evidence type="ECO:0000259" key="3">
    <source>
        <dbReference type="Pfam" id="PF01648"/>
    </source>
</evidence>
<dbReference type="PANTHER" id="PTHR12215:SF10">
    <property type="entry name" value="L-AMINOADIPATE-SEMIALDEHYDE DEHYDROGENASE-PHOSPHOPANTETHEINYL TRANSFERASE"/>
    <property type="match status" value="1"/>
</dbReference>
<dbReference type="Gene3D" id="3.90.470.20">
    <property type="entry name" value="4'-phosphopantetheinyl transferase domain"/>
    <property type="match status" value="2"/>
</dbReference>
<sequence length="244" mass="27549">MLMLSERDIHVWSTHLDLERDRVDELGRFLSLEERQRAAKFINPLHGDRWTVARGYLRHILSLYLDLTPAQIAFTYSDRGKPALAKPLCEGKRYANGTRIAGSQIQFNLSHSRDRAVYGISAKYPIGIDIEYIHPLPAADLVDRFFSPAEQAVFHSLPIDSKLAAFFHAWVQKESYLKACGTGLSTPLDRIEVSIDPSTPAAIISVPTNDIWHIQKLEISPEYASAIVIGGDLDRSEWMLKMMS</sequence>
<dbReference type="RefSeq" id="WP_015162725.1">
    <property type="nucleotide sequence ID" value="NC_019697.1"/>
</dbReference>
<dbReference type="InterPro" id="IPR008278">
    <property type="entry name" value="4-PPantetheinyl_Trfase_dom"/>
</dbReference>
<dbReference type="eggNOG" id="COG2091">
    <property type="taxonomic scope" value="Bacteria"/>
</dbReference>
<dbReference type="HOGENOM" id="CLU_057011_2_3_3"/>
<feature type="domain" description="4'-phosphopantetheinyl transferase" evidence="3">
    <location>
        <begin position="125"/>
        <end position="226"/>
    </location>
</feature>
<keyword evidence="2 4" id="KW-0808">Transferase</keyword>
<dbReference type="GO" id="GO:0019878">
    <property type="term" value="P:lysine biosynthetic process via aminoadipic acid"/>
    <property type="evidence" value="ECO:0007669"/>
    <property type="project" value="TreeGrafter"/>
</dbReference>
<organism evidence="4 5">
    <name type="scientific">Chamaesiphon minutus (strain ATCC 27169 / PCC 6605)</name>
    <dbReference type="NCBI Taxonomy" id="1173020"/>
    <lineage>
        <taxon>Bacteria</taxon>
        <taxon>Bacillati</taxon>
        <taxon>Cyanobacteriota</taxon>
        <taxon>Cyanophyceae</taxon>
        <taxon>Gomontiellales</taxon>
        <taxon>Chamaesiphonaceae</taxon>
        <taxon>Chamaesiphon</taxon>
    </lineage>
</organism>
<dbReference type="PANTHER" id="PTHR12215">
    <property type="entry name" value="PHOSPHOPANTETHEINE TRANSFERASE"/>
    <property type="match status" value="1"/>
</dbReference>
<keyword evidence="5" id="KW-1185">Reference proteome</keyword>
<dbReference type="Proteomes" id="UP000010366">
    <property type="component" value="Chromosome"/>
</dbReference>
<gene>
    <name evidence="4" type="ORF">Cha6605_5795</name>
</gene>
<dbReference type="InterPro" id="IPR050559">
    <property type="entry name" value="P-Pant_transferase_sf"/>
</dbReference>
<dbReference type="GO" id="GO:0005829">
    <property type="term" value="C:cytosol"/>
    <property type="evidence" value="ECO:0007669"/>
    <property type="project" value="TreeGrafter"/>
</dbReference>
<comment type="similarity">
    <text evidence="1">Belongs to the P-Pant transferase superfamily. Gsp/Sfp/HetI/AcpT family.</text>
</comment>
<reference evidence="4 5" key="1">
    <citation type="submission" date="2012-05" db="EMBL/GenBank/DDBJ databases">
        <title>Finished chromosome of genome of Chamaesiphon sp. PCC 6605.</title>
        <authorList>
            <consortium name="US DOE Joint Genome Institute"/>
            <person name="Gugger M."/>
            <person name="Coursin T."/>
            <person name="Rippka R."/>
            <person name="Tandeau De Marsac N."/>
            <person name="Huntemann M."/>
            <person name="Wei C.-L."/>
            <person name="Han J."/>
            <person name="Detter J.C."/>
            <person name="Han C."/>
            <person name="Tapia R."/>
            <person name="Chen A."/>
            <person name="Kyrpides N."/>
            <person name="Mavromatis K."/>
            <person name="Markowitz V."/>
            <person name="Szeto E."/>
            <person name="Ivanova N."/>
            <person name="Pagani I."/>
            <person name="Pati A."/>
            <person name="Goodwin L."/>
            <person name="Nordberg H.P."/>
            <person name="Cantor M.N."/>
            <person name="Hua S.X."/>
            <person name="Woyke T."/>
            <person name="Kerfeld C.A."/>
        </authorList>
    </citation>
    <scope>NUCLEOTIDE SEQUENCE [LARGE SCALE GENOMIC DNA]</scope>
    <source>
        <strain evidence="5">ATCC 27169 / PCC 6605</strain>
    </source>
</reference>
<proteinExistence type="inferred from homology"/>
<dbReference type="GO" id="GO:0000287">
    <property type="term" value="F:magnesium ion binding"/>
    <property type="evidence" value="ECO:0007669"/>
    <property type="project" value="InterPro"/>
</dbReference>